<evidence type="ECO:0000313" key="2">
    <source>
        <dbReference type="EMBL" id="MDA3615529.1"/>
    </source>
</evidence>
<gene>
    <name evidence="2" type="ORF">O3P16_11980</name>
</gene>
<name>A0ABT4UKZ5_9BACT</name>
<dbReference type="Pfam" id="PF11751">
    <property type="entry name" value="PorP_SprF"/>
    <property type="match status" value="1"/>
</dbReference>
<dbReference type="EMBL" id="JAQGEF010000013">
    <property type="protein sequence ID" value="MDA3615529.1"/>
    <property type="molecule type" value="Genomic_DNA"/>
</dbReference>
<reference evidence="2 3" key="1">
    <citation type="submission" date="2022-12" db="EMBL/GenBank/DDBJ databases">
        <title>Chitinophagaceae gen. sp. nov., a new member of the family Chitinophagaceae, isolated from soil in a chemical factory.</title>
        <authorList>
            <person name="Ke Z."/>
        </authorList>
    </citation>
    <scope>NUCLEOTIDE SEQUENCE [LARGE SCALE GENOMIC DNA]</scope>
    <source>
        <strain evidence="2 3">LY-5</strain>
    </source>
</reference>
<dbReference type="InterPro" id="IPR019861">
    <property type="entry name" value="PorP/SprF_Bacteroidetes"/>
</dbReference>
<sequence>MRNLIKKAFAFVIAANLAGSAGAQIDAHFSQYYGYPAWLNPALTGTFDGEYRVSAIYRSQWAGIGNGFKTVGAAAEINTNKDVSFGVSVFRQTAGTGGYHNTSGYGNLSYSGMRFGKNGYQRVVLGMQVGLLSKGFDRNKVTFEDGYDPITGIEIPNGSIDPVLFNKLNMSSFDAALGALYFDADPTKKANIYAGFSASHVTRPNDFFSGGEGAKLPMRFNAHAGVRIKVSETFSITPNFLYIKQGTADAKVASAYAQFKAAPEVDLLLGGNYRFQDAIIPYVGLYYKNMVIGASYDITTSDLSKAAGRANAFEISLTFTGKRKAKGNEQEFVCPRL</sequence>
<dbReference type="RefSeq" id="WP_407031856.1">
    <property type="nucleotide sequence ID" value="NZ_JAQGEF010000013.1"/>
</dbReference>
<proteinExistence type="predicted"/>
<organism evidence="2 3">
    <name type="scientific">Polluticaenibacter yanchengensis</name>
    <dbReference type="NCBI Taxonomy" id="3014562"/>
    <lineage>
        <taxon>Bacteria</taxon>
        <taxon>Pseudomonadati</taxon>
        <taxon>Bacteroidota</taxon>
        <taxon>Chitinophagia</taxon>
        <taxon>Chitinophagales</taxon>
        <taxon>Chitinophagaceae</taxon>
        <taxon>Polluticaenibacter</taxon>
    </lineage>
</organism>
<protein>
    <submittedName>
        <fullName evidence="2">PorP/SprF family type IX secretion system membrane protein</fullName>
    </submittedName>
</protein>
<feature type="signal peptide" evidence="1">
    <location>
        <begin position="1"/>
        <end position="23"/>
    </location>
</feature>
<evidence type="ECO:0000313" key="3">
    <source>
        <dbReference type="Proteomes" id="UP001210231"/>
    </source>
</evidence>
<comment type="caution">
    <text evidence="2">The sequence shown here is derived from an EMBL/GenBank/DDBJ whole genome shotgun (WGS) entry which is preliminary data.</text>
</comment>
<keyword evidence="3" id="KW-1185">Reference proteome</keyword>
<dbReference type="NCBIfam" id="TIGR03519">
    <property type="entry name" value="T9SS_PorP_fam"/>
    <property type="match status" value="1"/>
</dbReference>
<keyword evidence="1" id="KW-0732">Signal</keyword>
<dbReference type="Proteomes" id="UP001210231">
    <property type="component" value="Unassembled WGS sequence"/>
</dbReference>
<evidence type="ECO:0000256" key="1">
    <source>
        <dbReference type="SAM" id="SignalP"/>
    </source>
</evidence>
<accession>A0ABT4UKZ5</accession>
<feature type="chain" id="PRO_5045643147" evidence="1">
    <location>
        <begin position="24"/>
        <end position="337"/>
    </location>
</feature>